<feature type="region of interest" description="Disordered" evidence="1">
    <location>
        <begin position="1"/>
        <end position="67"/>
    </location>
</feature>
<organism evidence="3">
    <name type="scientific">Rhodotorula toruloides</name>
    <name type="common">Yeast</name>
    <name type="synonym">Rhodosporidium toruloides</name>
    <dbReference type="NCBI Taxonomy" id="5286"/>
    <lineage>
        <taxon>Eukaryota</taxon>
        <taxon>Fungi</taxon>
        <taxon>Dikarya</taxon>
        <taxon>Basidiomycota</taxon>
        <taxon>Pucciniomycotina</taxon>
        <taxon>Microbotryomycetes</taxon>
        <taxon>Sporidiobolales</taxon>
        <taxon>Sporidiobolaceae</taxon>
        <taxon>Rhodotorula</taxon>
    </lineage>
</organism>
<feature type="compositionally biased region" description="Low complexity" evidence="1">
    <location>
        <begin position="296"/>
        <end position="309"/>
    </location>
</feature>
<dbReference type="Pfam" id="PF06371">
    <property type="entry name" value="Drf_GBD"/>
    <property type="match status" value="1"/>
</dbReference>
<feature type="region of interest" description="Disordered" evidence="1">
    <location>
        <begin position="252"/>
        <end position="406"/>
    </location>
</feature>
<reference evidence="3" key="1">
    <citation type="journal article" date="2014" name="Genome Announc.">
        <title>Draft genome sequence of Rhodosporidium toruloides CECT1137, an oleaginous yeast of biotechnological interest.</title>
        <authorList>
            <person name="Morin N."/>
            <person name="Calcas X."/>
            <person name="Devillers H."/>
            <person name="Durrens P."/>
            <person name="Sherman D.J."/>
            <person name="Nicaud J.-M."/>
            <person name="Neuveglise C."/>
        </authorList>
    </citation>
    <scope>NUCLEOTIDE SEQUENCE</scope>
    <source>
        <strain evidence="3">CECT1137</strain>
    </source>
</reference>
<dbReference type="Gene3D" id="1.25.10.10">
    <property type="entry name" value="Leucine-rich Repeat Variant"/>
    <property type="match status" value="1"/>
</dbReference>
<feature type="compositionally biased region" description="Low complexity" evidence="1">
    <location>
        <begin position="174"/>
        <end position="207"/>
    </location>
</feature>
<feature type="region of interest" description="Disordered" evidence="1">
    <location>
        <begin position="445"/>
        <end position="536"/>
    </location>
</feature>
<dbReference type="InterPro" id="IPR011989">
    <property type="entry name" value="ARM-like"/>
</dbReference>
<dbReference type="OrthoDB" id="2155261at2759"/>
<dbReference type="InterPro" id="IPR016024">
    <property type="entry name" value="ARM-type_fold"/>
</dbReference>
<feature type="compositionally biased region" description="Basic and acidic residues" evidence="1">
    <location>
        <begin position="396"/>
        <end position="406"/>
    </location>
</feature>
<dbReference type="EMBL" id="LK052939">
    <property type="protein sequence ID" value="CDR39778.1"/>
    <property type="molecule type" value="Genomic_DNA"/>
</dbReference>
<feature type="region of interest" description="Disordered" evidence="1">
    <location>
        <begin position="80"/>
        <end position="210"/>
    </location>
</feature>
<dbReference type="SUPFAM" id="SSF48371">
    <property type="entry name" value="ARM repeat"/>
    <property type="match status" value="1"/>
</dbReference>
<evidence type="ECO:0000256" key="1">
    <source>
        <dbReference type="SAM" id="MobiDB-lite"/>
    </source>
</evidence>
<feature type="region of interest" description="Disordered" evidence="1">
    <location>
        <begin position="720"/>
        <end position="762"/>
    </location>
</feature>
<dbReference type="AlphaFoldDB" id="A0A061AWJ2"/>
<protein>
    <submittedName>
        <fullName evidence="3">RHTO0S04e09252g1_1</fullName>
    </submittedName>
</protein>
<feature type="compositionally biased region" description="Low complexity" evidence="1">
    <location>
        <begin position="513"/>
        <end position="536"/>
    </location>
</feature>
<dbReference type="InterPro" id="IPR010473">
    <property type="entry name" value="GTPase-bd"/>
</dbReference>
<evidence type="ECO:0000259" key="2">
    <source>
        <dbReference type="SMART" id="SM01140"/>
    </source>
</evidence>
<name>A0A061AWJ2_RHOTO</name>
<accession>A0A061AWJ2</accession>
<dbReference type="SMART" id="SM01140">
    <property type="entry name" value="Drf_GBD"/>
    <property type="match status" value="1"/>
</dbReference>
<feature type="compositionally biased region" description="Low complexity" evidence="1">
    <location>
        <begin position="106"/>
        <end position="126"/>
    </location>
</feature>
<dbReference type="GO" id="GO:0003779">
    <property type="term" value="F:actin binding"/>
    <property type="evidence" value="ECO:0007669"/>
    <property type="project" value="InterPro"/>
</dbReference>
<gene>
    <name evidence="3" type="ORF">RHTO0S_04e09252g</name>
</gene>
<proteinExistence type="predicted"/>
<dbReference type="GO" id="GO:0031267">
    <property type="term" value="F:small GTPase binding"/>
    <property type="evidence" value="ECO:0007669"/>
    <property type="project" value="InterPro"/>
</dbReference>
<evidence type="ECO:0000313" key="3">
    <source>
        <dbReference type="EMBL" id="CDR39778.1"/>
    </source>
</evidence>
<dbReference type="GO" id="GO:0030036">
    <property type="term" value="P:actin cytoskeleton organization"/>
    <property type="evidence" value="ECO:0007669"/>
    <property type="project" value="InterPro"/>
</dbReference>
<sequence>MSAASPPASPTRRSGFLRTLVTGVEPVDRETHAQRWNRPMIGPRSSTDRDERTNVNEAGGTGSKVASLVQGWEEASLGAKSRPYSALPPGPTSPVKRSFGPSVDVPNRPSTSRSSSQNPSPSSPTDSRGHSPTVPASVFQGQLAKRNVAELGHRRFSPHPRSPVDKENHPSQPSPAASRLALSLSAGLDSSSASSSSSPRTLSSGTDVSQLTDAFTDLTMATRSSESTHASSLVTNSAEDAFVGVASVVTLQRGEQPRAPAPRSVLQATPTRNKVLDAPQIIRTAPTPARPPQPSREPSSPGLPYLSSPTREEPLRPEGPVPFDRPLLPQRPTSSFIEALPASYGRASPDSTEAQYRRLPLESQPPTPQMPAAARARARPRSSSLGAGLKQSFEQRQTETADEKRTRIERDFEDLLDTMQLPDQTVRSKMLGLALPLKEEMLRAAPPRSAASLNASHRPTHQRGRSLNVNDGHPPAVTRLDGPKGKKEGGSSFKSFLRKTKSNSSLRGENAKASSAPSRPGSSSGRSRSHSRTASATSILLRSLGKSSGTTAAVQVSSPVEAEDATFWAVRLRSTRCATLEAKELGRLRGRLRNEAPLWIDEFVKSGGYLGLLERLRELLDMEWREEQHDDQVLYEVLRCFKALTMTAVGKRALASHSPTPFLPVAALLFSEKRPGDLPCRQILVELIHSLFEICPTACDTLHKSAWSDTQVSLELAPMSPVPPSSPNFGSGSEGTGSGGVRRYTRRAKSGDDSMDSVEREEVLTPERIQQAHRFVTSLMEGPPNEAEESKVDFIQAAHKPRIFKAWVKEIADCVRDYFWVFCHSNNLFWTLEQIDADAIEAPKVPSGMTGGVEYEAMAYCTAHFRLINAIARTCPTVEAAFAFHEQLFMSGFERVLFTLRRASLVYYQSLHLEMSRYISLARSARFNLGPRILACVDRRFLRPEEQMVLREAERKNAQYQSRSGAPQIGAIF</sequence>
<feature type="domain" description="Formin GTPase-binding" evidence="2">
    <location>
        <begin position="398"/>
        <end position="689"/>
    </location>
</feature>
<feature type="compositionally biased region" description="Basic and acidic residues" evidence="1">
    <location>
        <begin position="749"/>
        <end position="762"/>
    </location>
</feature>